<dbReference type="EMBL" id="VSWC01000093">
    <property type="protein sequence ID" value="KAA1089088.1"/>
    <property type="molecule type" value="Genomic_DNA"/>
</dbReference>
<evidence type="ECO:0000313" key="1">
    <source>
        <dbReference type="EMBL" id="KAA1089088.1"/>
    </source>
</evidence>
<comment type="caution">
    <text evidence="1">The sequence shown here is derived from an EMBL/GenBank/DDBJ whole genome shotgun (WGS) entry which is preliminary data.</text>
</comment>
<gene>
    <name evidence="1" type="ORF">PGT21_006562</name>
    <name evidence="2" type="ORF">PGTUg99_003263</name>
</gene>
<evidence type="ECO:0000313" key="4">
    <source>
        <dbReference type="Proteomes" id="UP000325313"/>
    </source>
</evidence>
<protein>
    <submittedName>
        <fullName evidence="1">Uncharacterized protein</fullName>
    </submittedName>
</protein>
<proteinExistence type="predicted"/>
<name>A0A5B0NMH7_PUCGR</name>
<reference evidence="3 4" key="1">
    <citation type="submission" date="2019-05" db="EMBL/GenBank/DDBJ databases">
        <title>Emergence of the Ug99 lineage of the wheat stem rust pathogen through somatic hybridization.</title>
        <authorList>
            <person name="Li F."/>
            <person name="Upadhyaya N.M."/>
            <person name="Sperschneider J."/>
            <person name="Matny O."/>
            <person name="Nguyen-Phuc H."/>
            <person name="Mago R."/>
            <person name="Raley C."/>
            <person name="Miller M.E."/>
            <person name="Silverstein K.A.T."/>
            <person name="Henningsen E."/>
            <person name="Hirsch C.D."/>
            <person name="Visser B."/>
            <person name="Pretorius Z.A."/>
            <person name="Steffenson B.J."/>
            <person name="Schwessinger B."/>
            <person name="Dodds P.N."/>
            <person name="Figueroa M."/>
        </authorList>
    </citation>
    <scope>NUCLEOTIDE SEQUENCE [LARGE SCALE GENOMIC DNA]</scope>
    <source>
        <strain evidence="1">21-0</strain>
        <strain evidence="2 4">Ug99</strain>
    </source>
</reference>
<dbReference type="Proteomes" id="UP000324748">
    <property type="component" value="Unassembled WGS sequence"/>
</dbReference>
<keyword evidence="3" id="KW-1185">Reference proteome</keyword>
<sequence length="95" mass="10338">MIDITMGAHSITSQTLAMLREIEFPIGSSLGKITSGCSGIGVAGTQLEKFRGSHVRPSRSHLEHQYGFARSEQRIPQGLCGRAGKGNHRDVQRPH</sequence>
<dbReference type="EMBL" id="VDEP01000384">
    <property type="protein sequence ID" value="KAA1091683.1"/>
    <property type="molecule type" value="Genomic_DNA"/>
</dbReference>
<accession>A0A5B0NMH7</accession>
<dbReference type="AlphaFoldDB" id="A0A5B0NMH7"/>
<evidence type="ECO:0000313" key="2">
    <source>
        <dbReference type="EMBL" id="KAA1091683.1"/>
    </source>
</evidence>
<dbReference type="Proteomes" id="UP000325313">
    <property type="component" value="Unassembled WGS sequence"/>
</dbReference>
<organism evidence="1 3">
    <name type="scientific">Puccinia graminis f. sp. tritici</name>
    <dbReference type="NCBI Taxonomy" id="56615"/>
    <lineage>
        <taxon>Eukaryota</taxon>
        <taxon>Fungi</taxon>
        <taxon>Dikarya</taxon>
        <taxon>Basidiomycota</taxon>
        <taxon>Pucciniomycotina</taxon>
        <taxon>Pucciniomycetes</taxon>
        <taxon>Pucciniales</taxon>
        <taxon>Pucciniaceae</taxon>
        <taxon>Puccinia</taxon>
    </lineage>
</organism>
<evidence type="ECO:0000313" key="3">
    <source>
        <dbReference type="Proteomes" id="UP000324748"/>
    </source>
</evidence>